<feature type="domain" description="Histidine kinase" evidence="15">
    <location>
        <begin position="292"/>
        <end position="513"/>
    </location>
</feature>
<dbReference type="SMART" id="SM00086">
    <property type="entry name" value="PAC"/>
    <property type="match status" value="2"/>
</dbReference>
<evidence type="ECO:0000256" key="5">
    <source>
        <dbReference type="ARBA" id="ARBA00022553"/>
    </source>
</evidence>
<keyword evidence="4" id="KW-1003">Cell membrane</keyword>
<dbReference type="NCBIfam" id="TIGR00229">
    <property type="entry name" value="sensory_box"/>
    <property type="match status" value="1"/>
</dbReference>
<dbReference type="InterPro" id="IPR036641">
    <property type="entry name" value="HPT_dom_sf"/>
</dbReference>
<dbReference type="CDD" id="cd16922">
    <property type="entry name" value="HATPase_EvgS-ArcB-TorS-like"/>
    <property type="match status" value="1"/>
</dbReference>
<dbReference type="InterPro" id="IPR001789">
    <property type="entry name" value="Sig_transdc_resp-reg_receiver"/>
</dbReference>
<evidence type="ECO:0000256" key="12">
    <source>
        <dbReference type="PROSITE-ProRule" id="PRU00110"/>
    </source>
</evidence>
<keyword evidence="9" id="KW-1133">Transmembrane helix</keyword>
<feature type="region of interest" description="Disordered" evidence="14">
    <location>
        <begin position="517"/>
        <end position="537"/>
    </location>
</feature>
<dbReference type="InterPro" id="IPR035965">
    <property type="entry name" value="PAS-like_dom_sf"/>
</dbReference>
<evidence type="ECO:0000256" key="2">
    <source>
        <dbReference type="ARBA" id="ARBA00004651"/>
    </source>
</evidence>
<accession>A0AAE3EFF8</accession>
<evidence type="ECO:0000259" key="15">
    <source>
        <dbReference type="PROSITE" id="PS50109"/>
    </source>
</evidence>
<dbReference type="RefSeq" id="WP_230752889.1">
    <property type="nucleotide sequence ID" value="NZ_JAINWA010000001.1"/>
</dbReference>
<dbReference type="Gene3D" id="1.20.120.160">
    <property type="entry name" value="HPT domain"/>
    <property type="match status" value="1"/>
</dbReference>
<name>A0AAE3EFF8_9SPIR</name>
<dbReference type="SUPFAM" id="SSF52172">
    <property type="entry name" value="CheY-like"/>
    <property type="match status" value="1"/>
</dbReference>
<dbReference type="SUPFAM" id="SSF47384">
    <property type="entry name" value="Homodimeric domain of signal transducing histidine kinase"/>
    <property type="match status" value="1"/>
</dbReference>
<dbReference type="Gene3D" id="1.10.287.130">
    <property type="match status" value="1"/>
</dbReference>
<dbReference type="FunFam" id="3.30.565.10:FF:000010">
    <property type="entry name" value="Sensor histidine kinase RcsC"/>
    <property type="match status" value="1"/>
</dbReference>
<evidence type="ECO:0000313" key="19">
    <source>
        <dbReference type="EMBL" id="MCD1653649.1"/>
    </source>
</evidence>
<dbReference type="PANTHER" id="PTHR45339:SF1">
    <property type="entry name" value="HYBRID SIGNAL TRANSDUCTION HISTIDINE KINASE J"/>
    <property type="match status" value="1"/>
</dbReference>
<protein>
    <recommendedName>
        <fullName evidence="3">histidine kinase</fullName>
        <ecNumber evidence="3">2.7.13.3</ecNumber>
    </recommendedName>
</protein>
<organism evidence="19 20">
    <name type="scientific">Teretinema zuelzerae</name>
    <dbReference type="NCBI Taxonomy" id="156"/>
    <lineage>
        <taxon>Bacteria</taxon>
        <taxon>Pseudomonadati</taxon>
        <taxon>Spirochaetota</taxon>
        <taxon>Spirochaetia</taxon>
        <taxon>Spirochaetales</taxon>
        <taxon>Treponemataceae</taxon>
        <taxon>Teretinema</taxon>
    </lineage>
</organism>
<dbReference type="PANTHER" id="PTHR45339">
    <property type="entry name" value="HYBRID SIGNAL TRANSDUCTION HISTIDINE KINASE J"/>
    <property type="match status" value="1"/>
</dbReference>
<evidence type="ECO:0000256" key="6">
    <source>
        <dbReference type="ARBA" id="ARBA00022692"/>
    </source>
</evidence>
<dbReference type="GO" id="GO:0005524">
    <property type="term" value="F:ATP binding"/>
    <property type="evidence" value="ECO:0007669"/>
    <property type="project" value="UniProtKB-KW"/>
</dbReference>
<feature type="domain" description="HPt" evidence="18">
    <location>
        <begin position="699"/>
        <end position="797"/>
    </location>
</feature>
<dbReference type="GO" id="GO:0000155">
    <property type="term" value="F:phosphorelay sensor kinase activity"/>
    <property type="evidence" value="ECO:0007669"/>
    <property type="project" value="InterPro"/>
</dbReference>
<dbReference type="CDD" id="cd00130">
    <property type="entry name" value="PAS"/>
    <property type="match status" value="1"/>
</dbReference>
<dbReference type="Pfam" id="PF00072">
    <property type="entry name" value="Response_reg"/>
    <property type="match status" value="1"/>
</dbReference>
<feature type="domain" description="PAC" evidence="17">
    <location>
        <begin position="208"/>
        <end position="260"/>
    </location>
</feature>
<reference evidence="19" key="1">
    <citation type="submission" date="2021-08" db="EMBL/GenBank/DDBJ databases">
        <title>Comparative analyses of Brucepasteria parasyntrophica and Teretinema zuelzerae.</title>
        <authorList>
            <person name="Song Y."/>
            <person name="Brune A."/>
        </authorList>
    </citation>
    <scope>NUCLEOTIDE SEQUENCE</scope>
    <source>
        <strain evidence="19">DSM 1903</strain>
    </source>
</reference>
<dbReference type="InterPro" id="IPR013655">
    <property type="entry name" value="PAS_fold_3"/>
</dbReference>
<dbReference type="SUPFAM" id="SSF55785">
    <property type="entry name" value="PYP-like sensor domain (PAS domain)"/>
    <property type="match status" value="2"/>
</dbReference>
<feature type="domain" description="Response regulatory" evidence="16">
    <location>
        <begin position="541"/>
        <end position="663"/>
    </location>
</feature>
<dbReference type="PROSITE" id="PS50894">
    <property type="entry name" value="HPT"/>
    <property type="match status" value="1"/>
</dbReference>
<dbReference type="AlphaFoldDB" id="A0AAE3EFF8"/>
<dbReference type="PROSITE" id="PS50110">
    <property type="entry name" value="RESPONSE_REGULATORY"/>
    <property type="match status" value="1"/>
</dbReference>
<evidence type="ECO:0000256" key="1">
    <source>
        <dbReference type="ARBA" id="ARBA00000085"/>
    </source>
</evidence>
<evidence type="ECO:0000256" key="4">
    <source>
        <dbReference type="ARBA" id="ARBA00022475"/>
    </source>
</evidence>
<dbReference type="InterPro" id="IPR036097">
    <property type="entry name" value="HisK_dim/P_sf"/>
</dbReference>
<comment type="catalytic activity">
    <reaction evidence="1">
        <text>ATP + protein L-histidine = ADP + protein N-phospho-L-histidine.</text>
        <dbReference type="EC" id="2.7.13.3"/>
    </reaction>
</comment>
<dbReference type="InterPro" id="IPR004358">
    <property type="entry name" value="Sig_transdc_His_kin-like_C"/>
</dbReference>
<feature type="modified residue" description="Phosphohistidine" evidence="12">
    <location>
        <position position="738"/>
    </location>
</feature>
<dbReference type="PROSITE" id="PS50109">
    <property type="entry name" value="HIS_KIN"/>
    <property type="match status" value="1"/>
</dbReference>
<dbReference type="SMART" id="SM00387">
    <property type="entry name" value="HATPase_c"/>
    <property type="match status" value="1"/>
</dbReference>
<keyword evidence="8" id="KW-0067">ATP-binding</keyword>
<dbReference type="SMART" id="SM00448">
    <property type="entry name" value="REC"/>
    <property type="match status" value="1"/>
</dbReference>
<dbReference type="PROSITE" id="PS50113">
    <property type="entry name" value="PAC"/>
    <property type="match status" value="2"/>
</dbReference>
<dbReference type="InterPro" id="IPR000700">
    <property type="entry name" value="PAS-assoc_C"/>
</dbReference>
<dbReference type="GO" id="GO:0005886">
    <property type="term" value="C:plasma membrane"/>
    <property type="evidence" value="ECO:0007669"/>
    <property type="project" value="UniProtKB-SubCell"/>
</dbReference>
<dbReference type="Gene3D" id="3.30.565.10">
    <property type="entry name" value="Histidine kinase-like ATPase, C-terminal domain"/>
    <property type="match status" value="1"/>
</dbReference>
<evidence type="ECO:0000256" key="9">
    <source>
        <dbReference type="ARBA" id="ARBA00022989"/>
    </source>
</evidence>
<keyword evidence="7" id="KW-0547">Nucleotide-binding</keyword>
<gene>
    <name evidence="19" type="ORF">K7J14_02915</name>
</gene>
<evidence type="ECO:0000259" key="18">
    <source>
        <dbReference type="PROSITE" id="PS50894"/>
    </source>
</evidence>
<keyword evidence="10" id="KW-0902">Two-component regulatory system</keyword>
<dbReference type="EMBL" id="JAINWA010000001">
    <property type="protein sequence ID" value="MCD1653649.1"/>
    <property type="molecule type" value="Genomic_DNA"/>
</dbReference>
<dbReference type="Pfam" id="PF00512">
    <property type="entry name" value="HisKA"/>
    <property type="match status" value="1"/>
</dbReference>
<keyword evidence="6" id="KW-0812">Transmembrane</keyword>
<keyword evidence="5 13" id="KW-0597">Phosphoprotein</keyword>
<dbReference type="InterPro" id="IPR001610">
    <property type="entry name" value="PAC"/>
</dbReference>
<evidence type="ECO:0000256" key="8">
    <source>
        <dbReference type="ARBA" id="ARBA00022840"/>
    </source>
</evidence>
<evidence type="ECO:0000259" key="17">
    <source>
        <dbReference type="PROSITE" id="PS50113"/>
    </source>
</evidence>
<dbReference type="CDD" id="cd17546">
    <property type="entry name" value="REC_hyHK_CKI1_RcsC-like"/>
    <property type="match status" value="1"/>
</dbReference>
<evidence type="ECO:0000256" key="3">
    <source>
        <dbReference type="ARBA" id="ARBA00012438"/>
    </source>
</evidence>
<dbReference type="CDD" id="cd00082">
    <property type="entry name" value="HisKA"/>
    <property type="match status" value="1"/>
</dbReference>
<dbReference type="Proteomes" id="UP001198163">
    <property type="component" value="Unassembled WGS sequence"/>
</dbReference>
<feature type="modified residue" description="4-aspartylphosphate" evidence="13">
    <location>
        <position position="590"/>
    </location>
</feature>
<evidence type="ECO:0000256" key="7">
    <source>
        <dbReference type="ARBA" id="ARBA00022741"/>
    </source>
</evidence>
<proteinExistence type="predicted"/>
<dbReference type="Gene3D" id="3.40.50.2300">
    <property type="match status" value="1"/>
</dbReference>
<dbReference type="Pfam" id="PF13426">
    <property type="entry name" value="PAS_9"/>
    <property type="match status" value="1"/>
</dbReference>
<dbReference type="PRINTS" id="PR00344">
    <property type="entry name" value="BCTRLSENSOR"/>
</dbReference>
<comment type="subcellular location">
    <subcellularLocation>
        <location evidence="2">Cell membrane</location>
        <topology evidence="2">Multi-pass membrane protein</topology>
    </subcellularLocation>
</comment>
<evidence type="ECO:0000313" key="20">
    <source>
        <dbReference type="Proteomes" id="UP001198163"/>
    </source>
</evidence>
<dbReference type="InterPro" id="IPR036890">
    <property type="entry name" value="HATPase_C_sf"/>
</dbReference>
<dbReference type="InterPro" id="IPR003661">
    <property type="entry name" value="HisK_dim/P_dom"/>
</dbReference>
<keyword evidence="20" id="KW-1185">Reference proteome</keyword>
<dbReference type="SUPFAM" id="SSF55874">
    <property type="entry name" value="ATPase domain of HSP90 chaperone/DNA topoisomerase II/histidine kinase"/>
    <property type="match status" value="1"/>
</dbReference>
<dbReference type="InterPro" id="IPR008207">
    <property type="entry name" value="Sig_transdc_His_kin_Hpt_dom"/>
</dbReference>
<dbReference type="InterPro" id="IPR000014">
    <property type="entry name" value="PAS"/>
</dbReference>
<dbReference type="InterPro" id="IPR005467">
    <property type="entry name" value="His_kinase_dom"/>
</dbReference>
<dbReference type="Gene3D" id="2.10.70.100">
    <property type="match status" value="1"/>
</dbReference>
<dbReference type="Pfam" id="PF01627">
    <property type="entry name" value="Hpt"/>
    <property type="match status" value="1"/>
</dbReference>
<evidence type="ECO:0000256" key="10">
    <source>
        <dbReference type="ARBA" id="ARBA00023012"/>
    </source>
</evidence>
<evidence type="ECO:0000259" key="16">
    <source>
        <dbReference type="PROSITE" id="PS50110"/>
    </source>
</evidence>
<feature type="compositionally biased region" description="Basic and acidic residues" evidence="14">
    <location>
        <begin position="517"/>
        <end position="529"/>
    </location>
</feature>
<dbReference type="SMART" id="SM00091">
    <property type="entry name" value="PAS"/>
    <property type="match status" value="2"/>
</dbReference>
<dbReference type="Pfam" id="PF02518">
    <property type="entry name" value="HATPase_c"/>
    <property type="match status" value="1"/>
</dbReference>
<evidence type="ECO:0000256" key="14">
    <source>
        <dbReference type="SAM" id="MobiDB-lite"/>
    </source>
</evidence>
<dbReference type="SUPFAM" id="SSF47226">
    <property type="entry name" value="Histidine-containing phosphotransfer domain, HPT domain"/>
    <property type="match status" value="1"/>
</dbReference>
<comment type="caution">
    <text evidence="19">The sequence shown here is derived from an EMBL/GenBank/DDBJ whole genome shotgun (WGS) entry which is preliminary data.</text>
</comment>
<dbReference type="Pfam" id="PF08447">
    <property type="entry name" value="PAS_3"/>
    <property type="match status" value="1"/>
</dbReference>
<dbReference type="SMART" id="SM00388">
    <property type="entry name" value="HisKA"/>
    <property type="match status" value="1"/>
</dbReference>
<dbReference type="EC" id="2.7.13.3" evidence="3"/>
<dbReference type="Gene3D" id="3.30.450.20">
    <property type="entry name" value="PAS domain"/>
    <property type="match status" value="2"/>
</dbReference>
<evidence type="ECO:0000256" key="13">
    <source>
        <dbReference type="PROSITE-ProRule" id="PRU00169"/>
    </source>
</evidence>
<sequence length="797" mass="88696">MAQTKKTYSENETKSCSMLGDIPVGLIVINPISRKIEYANRCAAKLFAMEPESMLGKRCHHFVCTAPEGFCPFCDLQQPVENQEQRILRKDGSTLTVLKSVMPLEDGEFTGMLLESLVDITSQKQTEEELRQATDRLQIAARAGGVGIWDYDIETGTEIWDDQMYRLYKASRTEFPTGDAAWKARIHPEDKNFQSMEIRRTLNTGKDYDTEFRILWPNGSVRIIRAFGILKPSPAGTGGHLIGTNWDITTQKEIEQELIKSNLHLEAAGIRANELMIQAEVANVAKSAFLATISHEIRTPLNGIIGMAALLLDSSLTGSQKQYAELLKSSGETLLSLINGVLDYSKIDAKKMVLDYVDFNLRELVNRTVALMEVQAREKKLSVTWAIDDEIPETLYGDPGRLRQILLNLIGNAIKFTDKGKISIRIKKESTEEDALYIRFEVEDTGIGIPEEKQKLLFSPFTQLDSSTTRKRGGTGLGLAISRQLVELMNGEIGVASEESKGSTFYFTAKLHRESKQDTALDSKEEKTEKKKKAPLPKKGSILVAEDNPTNRLIVTKILEKMGMSVTTVENGLQALYALERGRFDLVVMDCQMPVMDGYEATRKLREREAARGATNEKPIPVIALTAYALEGDREKSLNAGMSDYLIKPLDPEKFQDTVRSWLSAHPPKRAAAAKTSSASASGKTLFDYDDFLHRTMDSPALAKSVIEAFIGDMPHQISQIAGALRLQNREAARDAAHRIRGASANLACGRLYECARDMEKSCMNDTIDAAITKSDQLRTIYDQTAALLKQELTKLS</sequence>
<dbReference type="InterPro" id="IPR011006">
    <property type="entry name" value="CheY-like_superfamily"/>
</dbReference>
<keyword evidence="11" id="KW-0472">Membrane</keyword>
<evidence type="ECO:0000256" key="11">
    <source>
        <dbReference type="ARBA" id="ARBA00023136"/>
    </source>
</evidence>
<dbReference type="InterPro" id="IPR003594">
    <property type="entry name" value="HATPase_dom"/>
</dbReference>
<feature type="domain" description="PAC" evidence="17">
    <location>
        <begin position="81"/>
        <end position="132"/>
    </location>
</feature>